<protein>
    <submittedName>
        <fullName evidence="1">Uncharacterized protein</fullName>
    </submittedName>
</protein>
<reference evidence="1 2" key="1">
    <citation type="submission" date="2020-08" db="EMBL/GenBank/DDBJ databases">
        <title>Sequencing the genomes of 1000 actinobacteria strains.</title>
        <authorList>
            <person name="Klenk H.-P."/>
        </authorList>
    </citation>
    <scope>NUCLEOTIDE SEQUENCE [LARGE SCALE GENOMIC DNA]</scope>
    <source>
        <strain evidence="1 2">DSM 20419</strain>
    </source>
</reference>
<dbReference type="EMBL" id="JACHWJ010000004">
    <property type="protein sequence ID" value="MBB2958867.1"/>
    <property type="molecule type" value="Genomic_DNA"/>
</dbReference>
<evidence type="ECO:0000313" key="2">
    <source>
        <dbReference type="Proteomes" id="UP000545286"/>
    </source>
</evidence>
<sequence>MVKVIAVIRPVASETIEAEGDSYEEAKAKIEAMVPEGYELLSVRSAK</sequence>
<comment type="caution">
    <text evidence="1">The sequence shown here is derived from an EMBL/GenBank/DDBJ whole genome shotgun (WGS) entry which is preliminary data.</text>
</comment>
<organism evidence="1 2">
    <name type="scientific">Pseudoclavibacter helvolus</name>
    <dbReference type="NCBI Taxonomy" id="255205"/>
    <lineage>
        <taxon>Bacteria</taxon>
        <taxon>Bacillati</taxon>
        <taxon>Actinomycetota</taxon>
        <taxon>Actinomycetes</taxon>
        <taxon>Micrococcales</taxon>
        <taxon>Microbacteriaceae</taxon>
        <taxon>Pseudoclavibacter</taxon>
    </lineage>
</organism>
<accession>A0A7W4UQN2</accession>
<evidence type="ECO:0000313" key="1">
    <source>
        <dbReference type="EMBL" id="MBB2958867.1"/>
    </source>
</evidence>
<dbReference type="AlphaFoldDB" id="A0A7W4UQN2"/>
<name>A0A7W4UQN2_9MICO</name>
<dbReference type="RefSeq" id="WP_167349050.1">
    <property type="nucleotide sequence ID" value="NZ_CZJS01000089.1"/>
</dbReference>
<gene>
    <name evidence="1" type="ORF">FHX72_003013</name>
</gene>
<dbReference type="Proteomes" id="UP000545286">
    <property type="component" value="Unassembled WGS sequence"/>
</dbReference>
<proteinExistence type="predicted"/>
<keyword evidence="2" id="KW-1185">Reference proteome</keyword>